<evidence type="ECO:0000313" key="2">
    <source>
        <dbReference type="Proteomes" id="UP000188268"/>
    </source>
</evidence>
<proteinExistence type="predicted"/>
<dbReference type="AlphaFoldDB" id="A0A1R3J0L7"/>
<organism evidence="1 2">
    <name type="scientific">Corchorus capsularis</name>
    <name type="common">Jute</name>
    <dbReference type="NCBI Taxonomy" id="210143"/>
    <lineage>
        <taxon>Eukaryota</taxon>
        <taxon>Viridiplantae</taxon>
        <taxon>Streptophyta</taxon>
        <taxon>Embryophyta</taxon>
        <taxon>Tracheophyta</taxon>
        <taxon>Spermatophyta</taxon>
        <taxon>Magnoliopsida</taxon>
        <taxon>eudicotyledons</taxon>
        <taxon>Gunneridae</taxon>
        <taxon>Pentapetalae</taxon>
        <taxon>rosids</taxon>
        <taxon>malvids</taxon>
        <taxon>Malvales</taxon>
        <taxon>Malvaceae</taxon>
        <taxon>Grewioideae</taxon>
        <taxon>Apeibeae</taxon>
        <taxon>Corchorus</taxon>
    </lineage>
</organism>
<dbReference type="Gramene" id="OMO88374">
    <property type="protein sequence ID" value="OMO88374"/>
    <property type="gene ID" value="CCACVL1_08435"/>
</dbReference>
<reference evidence="1 2" key="1">
    <citation type="submission" date="2013-09" db="EMBL/GenBank/DDBJ databases">
        <title>Corchorus capsularis genome sequencing.</title>
        <authorList>
            <person name="Alam M."/>
            <person name="Haque M.S."/>
            <person name="Islam M.S."/>
            <person name="Emdad E.M."/>
            <person name="Islam M.M."/>
            <person name="Ahmed B."/>
            <person name="Halim A."/>
            <person name="Hossen Q.M.M."/>
            <person name="Hossain M.Z."/>
            <person name="Ahmed R."/>
            <person name="Khan M.M."/>
            <person name="Islam R."/>
            <person name="Rashid M.M."/>
            <person name="Khan S.A."/>
            <person name="Rahman M.S."/>
            <person name="Alam M."/>
        </authorList>
    </citation>
    <scope>NUCLEOTIDE SEQUENCE [LARGE SCALE GENOMIC DNA]</scope>
    <source>
        <strain evidence="2">cv. CVL-1</strain>
        <tissue evidence="1">Whole seedling</tissue>
    </source>
</reference>
<name>A0A1R3J0L7_COCAP</name>
<dbReference type="Proteomes" id="UP000188268">
    <property type="component" value="Unassembled WGS sequence"/>
</dbReference>
<accession>A0A1R3J0L7</accession>
<comment type="caution">
    <text evidence="1">The sequence shown here is derived from an EMBL/GenBank/DDBJ whole genome shotgun (WGS) entry which is preliminary data.</text>
</comment>
<sequence length="78" mass="7979">MATSRVFVKLGKSLIAATKTSSASFASSAPNVGGGLKRAYPISPQLGKFLGNSSAPPVLLAPLPSRRFGTTSNSTISR</sequence>
<evidence type="ECO:0000313" key="1">
    <source>
        <dbReference type="EMBL" id="OMO88374.1"/>
    </source>
</evidence>
<gene>
    <name evidence="1" type="ORF">CCACVL1_08435</name>
</gene>
<keyword evidence="2" id="KW-1185">Reference proteome</keyword>
<dbReference type="EMBL" id="AWWV01009009">
    <property type="protein sequence ID" value="OMO88374.1"/>
    <property type="molecule type" value="Genomic_DNA"/>
</dbReference>
<protein>
    <submittedName>
        <fullName evidence="1">Upstream activation factor subunit spp27</fullName>
    </submittedName>
</protein>